<proteinExistence type="predicted"/>
<dbReference type="EMBL" id="KI300752">
    <property type="protein sequence ID" value="ERZ96054.1"/>
    <property type="molecule type" value="Genomic_DNA"/>
</dbReference>
<evidence type="ECO:0000313" key="1">
    <source>
        <dbReference type="EMBL" id="ERZ96054.1"/>
    </source>
</evidence>
<reference evidence="1" key="1">
    <citation type="submission" date="2013-07" db="EMBL/GenBank/DDBJ databases">
        <title>The genome of an arbuscular mycorrhizal fungus provides insights into the evolution of the oldest plant symbiosis.</title>
        <authorList>
            <consortium name="DOE Joint Genome Institute"/>
            <person name="Tisserant E."/>
            <person name="Malbreil M."/>
            <person name="Kuo A."/>
            <person name="Kohler A."/>
            <person name="Symeonidi A."/>
            <person name="Balestrini R."/>
            <person name="Charron P."/>
            <person name="Duensing N."/>
            <person name="Frei-dit-Frey N."/>
            <person name="Gianinazzi-Pearson V."/>
            <person name="Gilbert B."/>
            <person name="Handa Y."/>
            <person name="Hijri M."/>
            <person name="Kaul R."/>
            <person name="Kawaguchi M."/>
            <person name="Krajinski F."/>
            <person name="Lammers P."/>
            <person name="Lapierre D."/>
            <person name="Masclaux F.G."/>
            <person name="Murat C."/>
            <person name="Morin E."/>
            <person name="Ndikumana S."/>
            <person name="Pagni M."/>
            <person name="Petitpierre D."/>
            <person name="Requena N."/>
            <person name="Rosikiewicz P."/>
            <person name="Riley R."/>
            <person name="Saito K."/>
            <person name="San Clemente H."/>
            <person name="Shapiro H."/>
            <person name="van Tuinen D."/>
            <person name="Becard G."/>
            <person name="Bonfante P."/>
            <person name="Paszkowski U."/>
            <person name="Shachar-Hill Y."/>
            <person name="Young J.P."/>
            <person name="Sanders I.R."/>
            <person name="Henrissat B."/>
            <person name="Rensing S.A."/>
            <person name="Grigoriev I.V."/>
            <person name="Corradi N."/>
            <person name="Roux C."/>
            <person name="Martin F."/>
        </authorList>
    </citation>
    <scope>NUCLEOTIDE SEQUENCE</scope>
    <source>
        <strain evidence="1">DAOM 197198</strain>
    </source>
</reference>
<gene>
    <name evidence="1" type="ORF">GLOINDRAFT_12998</name>
</gene>
<protein>
    <submittedName>
        <fullName evidence="1">Uncharacterized protein</fullName>
    </submittedName>
</protein>
<dbReference type="HOGENOM" id="CLU_3107641_0_0_1"/>
<dbReference type="AlphaFoldDB" id="U9SJM7"/>
<organism evidence="1">
    <name type="scientific">Rhizophagus irregularis (strain DAOM 181602 / DAOM 197198 / MUCL 43194)</name>
    <name type="common">Arbuscular mycorrhizal fungus</name>
    <name type="synonym">Glomus intraradices</name>
    <dbReference type="NCBI Taxonomy" id="747089"/>
    <lineage>
        <taxon>Eukaryota</taxon>
        <taxon>Fungi</taxon>
        <taxon>Fungi incertae sedis</taxon>
        <taxon>Mucoromycota</taxon>
        <taxon>Glomeromycotina</taxon>
        <taxon>Glomeromycetes</taxon>
        <taxon>Glomerales</taxon>
        <taxon>Glomeraceae</taxon>
        <taxon>Rhizophagus</taxon>
    </lineage>
</organism>
<name>U9SJM7_RHIID</name>
<accession>U9SJM7</accession>
<sequence length="51" mass="5874">MESGSLKKKKKAYLDDNNIRDLRKVVKFITGRLMNIIDQPDIPKGENNQIS</sequence>